<keyword evidence="2" id="KW-0812">Transmembrane</keyword>
<dbReference type="PANTHER" id="PTHR47485:SF1">
    <property type="entry name" value="THYLAKOID LUMENAL 17.4 KDA PROTEIN, CHLOROPLASTIC"/>
    <property type="match status" value="1"/>
</dbReference>
<keyword evidence="2" id="KW-0472">Membrane</keyword>
<dbReference type="AlphaFoldDB" id="A0AAP5M991"/>
<dbReference type="RefSeq" id="WP_208344177.1">
    <property type="nucleotide sequence ID" value="NZ_CAWQFN010000481.1"/>
</dbReference>
<dbReference type="SUPFAM" id="SSF141571">
    <property type="entry name" value="Pentapeptide repeat-like"/>
    <property type="match status" value="1"/>
</dbReference>
<dbReference type="InterPro" id="IPR001646">
    <property type="entry name" value="5peptide_repeat"/>
</dbReference>
<keyword evidence="2" id="KW-1133">Transmembrane helix</keyword>
<evidence type="ECO:0000256" key="2">
    <source>
        <dbReference type="SAM" id="Phobius"/>
    </source>
</evidence>
<comment type="caution">
    <text evidence="3">The sequence shown here is derived from an EMBL/GenBank/DDBJ whole genome shotgun (WGS) entry which is preliminary data.</text>
</comment>
<name>A0AAP5M991_9CYAN</name>
<sequence>MLSQQLFLIDNPWIKTHLILAANSRQTSWLQLDQEVGSHDFYQETEEGICLIESFGAKSQTFSEQAQALVFQLQQNPNRLEKVLMMGILGLERDQRVDFYKYILCYCPLNKTFEPIAFQGLGSIHRIQLEPAIEQPAQKVNVQIETHLHHCKVEESATEWEDKPKGRKRFNNAQASQTKQNSVFPLSGLIREFIQNSIKYRWSDRLRLFGFRLIPLLALAIVLGFFTQKQITIGRLRSVINDAKGQIDSPARLTALKKLVKLGEPLKNIPLHNANLKSANFNGVNLSGAYLDRANLNGANLYQANLNGANLYQANLNGALLNRAFLNSSFLNGTNLAGANLNGAFLSGAFLESANLNSSNLNDANLNGANLNRARLMSANLNGAKLVSANFDGANLNGTKLVNANLYGANFNNAEFGCVKSSANQTICTNLTNAKNLTPQQVKQAKNWQQAIYDPEFRKKLGLPSEQSNSSSKQFKKWS</sequence>
<dbReference type="Gene3D" id="2.160.20.80">
    <property type="entry name" value="E3 ubiquitin-protein ligase SopA"/>
    <property type="match status" value="1"/>
</dbReference>
<evidence type="ECO:0000313" key="4">
    <source>
        <dbReference type="Proteomes" id="UP000667802"/>
    </source>
</evidence>
<dbReference type="Proteomes" id="UP000667802">
    <property type="component" value="Unassembled WGS sequence"/>
</dbReference>
<accession>A0AAP5M991</accession>
<dbReference type="Pfam" id="PF00805">
    <property type="entry name" value="Pentapeptide"/>
    <property type="match status" value="3"/>
</dbReference>
<gene>
    <name evidence="3" type="ORF">G7B40_006000</name>
</gene>
<protein>
    <submittedName>
        <fullName evidence="3">Pentapeptide repeat-containing protein</fullName>
    </submittedName>
</protein>
<dbReference type="EMBL" id="JAALHA020000002">
    <property type="protein sequence ID" value="MDR9894124.1"/>
    <property type="molecule type" value="Genomic_DNA"/>
</dbReference>
<evidence type="ECO:0000256" key="1">
    <source>
        <dbReference type="ARBA" id="ARBA00022737"/>
    </source>
</evidence>
<evidence type="ECO:0000313" key="3">
    <source>
        <dbReference type="EMBL" id="MDR9894124.1"/>
    </source>
</evidence>
<reference evidence="4" key="1">
    <citation type="journal article" date="2021" name="Science">
        <title>Hunting the eagle killer: A cyanobacterial neurotoxin causes vacuolar myelinopathy.</title>
        <authorList>
            <person name="Breinlinger S."/>
            <person name="Phillips T.J."/>
            <person name="Haram B.N."/>
            <person name="Mares J."/>
            <person name="Martinez Yerena J.A."/>
            <person name="Hrouzek P."/>
            <person name="Sobotka R."/>
            <person name="Henderson W.M."/>
            <person name="Schmieder P."/>
            <person name="Williams S.M."/>
            <person name="Lauderdale J.D."/>
            <person name="Wilde H.D."/>
            <person name="Gerrin W."/>
            <person name="Kust A."/>
            <person name="Washington J.W."/>
            <person name="Wagner C."/>
            <person name="Geier B."/>
            <person name="Liebeke M."/>
            <person name="Enke H."/>
            <person name="Niedermeyer T.H.J."/>
            <person name="Wilde S.B."/>
        </authorList>
    </citation>
    <scope>NUCLEOTIDE SEQUENCE [LARGE SCALE GENOMIC DNA]</scope>
    <source>
        <strain evidence="4">Thurmond2011</strain>
    </source>
</reference>
<feature type="transmembrane region" description="Helical" evidence="2">
    <location>
        <begin position="209"/>
        <end position="227"/>
    </location>
</feature>
<keyword evidence="1" id="KW-0677">Repeat</keyword>
<proteinExistence type="predicted"/>
<dbReference type="PANTHER" id="PTHR47485">
    <property type="entry name" value="THYLAKOID LUMENAL 17.4 KDA PROTEIN, CHLOROPLASTIC"/>
    <property type="match status" value="1"/>
</dbReference>
<organism evidence="3 4">
    <name type="scientific">Aetokthonos hydrillicola Thurmond2011</name>
    <dbReference type="NCBI Taxonomy" id="2712845"/>
    <lineage>
        <taxon>Bacteria</taxon>
        <taxon>Bacillati</taxon>
        <taxon>Cyanobacteriota</taxon>
        <taxon>Cyanophyceae</taxon>
        <taxon>Nostocales</taxon>
        <taxon>Hapalosiphonaceae</taxon>
        <taxon>Aetokthonos</taxon>
    </lineage>
</organism>
<keyword evidence="4" id="KW-1185">Reference proteome</keyword>